<evidence type="ECO:0000313" key="6">
    <source>
        <dbReference type="Proteomes" id="UP000199501"/>
    </source>
</evidence>
<name>A0A1G6UT72_9PSEU</name>
<evidence type="ECO:0000256" key="3">
    <source>
        <dbReference type="ARBA" id="ARBA00022683"/>
    </source>
</evidence>
<keyword evidence="3" id="KW-0598">Phosphotransferase system</keyword>
<dbReference type="Pfam" id="PF00381">
    <property type="entry name" value="PTS-HPr"/>
    <property type="match status" value="1"/>
</dbReference>
<evidence type="ECO:0000259" key="4">
    <source>
        <dbReference type="PROSITE" id="PS51350"/>
    </source>
</evidence>
<feature type="domain" description="HPr" evidence="4">
    <location>
        <begin position="1"/>
        <end position="88"/>
    </location>
</feature>
<dbReference type="Proteomes" id="UP000199501">
    <property type="component" value="Unassembled WGS sequence"/>
</dbReference>
<dbReference type="GO" id="GO:0009401">
    <property type="term" value="P:phosphoenolpyruvate-dependent sugar phosphotransferase system"/>
    <property type="evidence" value="ECO:0007669"/>
    <property type="project" value="UniProtKB-KW"/>
</dbReference>
<reference evidence="6" key="1">
    <citation type="submission" date="2016-10" db="EMBL/GenBank/DDBJ databases">
        <authorList>
            <person name="Varghese N."/>
            <person name="Submissions S."/>
        </authorList>
    </citation>
    <scope>NUCLEOTIDE SEQUENCE [LARGE SCALE GENOMIC DNA]</scope>
    <source>
        <strain evidence="6">IBRC-M 10403</strain>
    </source>
</reference>
<dbReference type="PANTHER" id="PTHR33705:SF2">
    <property type="entry name" value="PHOSPHOCARRIER PROTEIN NPR"/>
    <property type="match status" value="1"/>
</dbReference>
<dbReference type="PROSITE" id="PS51350">
    <property type="entry name" value="PTS_HPR_DOM"/>
    <property type="match status" value="1"/>
</dbReference>
<comment type="subcellular location">
    <subcellularLocation>
        <location evidence="1">Cytoplasm</location>
    </subcellularLocation>
</comment>
<sequence length="88" mass="8994">MSERRVKIASAVGLHARPAGLFVRAAAEQPVPVTIAKDGRDPVDARSILSVLGLDARGGDEVVLAAEGEGAEAALAELAALLEVDHDA</sequence>
<keyword evidence="6" id="KW-1185">Reference proteome</keyword>
<dbReference type="EMBL" id="FMZZ01000011">
    <property type="protein sequence ID" value="SDD44493.1"/>
    <property type="molecule type" value="Genomic_DNA"/>
</dbReference>
<dbReference type="GO" id="GO:0005737">
    <property type="term" value="C:cytoplasm"/>
    <property type="evidence" value="ECO:0007669"/>
    <property type="project" value="UniProtKB-SubCell"/>
</dbReference>
<dbReference type="InterPro" id="IPR050399">
    <property type="entry name" value="HPr"/>
</dbReference>
<dbReference type="SUPFAM" id="SSF55594">
    <property type="entry name" value="HPr-like"/>
    <property type="match status" value="1"/>
</dbReference>
<dbReference type="NCBIfam" id="TIGR01003">
    <property type="entry name" value="PTS_HPr_family"/>
    <property type="match status" value="1"/>
</dbReference>
<proteinExistence type="predicted"/>
<evidence type="ECO:0000256" key="2">
    <source>
        <dbReference type="ARBA" id="ARBA00022490"/>
    </source>
</evidence>
<dbReference type="RefSeq" id="WP_091453898.1">
    <property type="nucleotide sequence ID" value="NZ_FMZZ01000011.1"/>
</dbReference>
<organism evidence="5 6">
    <name type="scientific">Actinokineospora iranica</name>
    <dbReference type="NCBI Taxonomy" id="1271860"/>
    <lineage>
        <taxon>Bacteria</taxon>
        <taxon>Bacillati</taxon>
        <taxon>Actinomycetota</taxon>
        <taxon>Actinomycetes</taxon>
        <taxon>Pseudonocardiales</taxon>
        <taxon>Pseudonocardiaceae</taxon>
        <taxon>Actinokineospora</taxon>
    </lineage>
</organism>
<dbReference type="PRINTS" id="PR00107">
    <property type="entry name" value="PHOSPHOCPHPR"/>
</dbReference>
<evidence type="ECO:0000313" key="5">
    <source>
        <dbReference type="EMBL" id="SDD44493.1"/>
    </source>
</evidence>
<dbReference type="InterPro" id="IPR035895">
    <property type="entry name" value="HPr-like_sf"/>
</dbReference>
<accession>A0A1G6UT72</accession>
<dbReference type="CDD" id="cd00367">
    <property type="entry name" value="PTS-HPr_like"/>
    <property type="match status" value="1"/>
</dbReference>
<dbReference type="STRING" id="1271860.SAMN05216174_11179"/>
<dbReference type="PANTHER" id="PTHR33705">
    <property type="entry name" value="PHOSPHOCARRIER PROTEIN HPR"/>
    <property type="match status" value="1"/>
</dbReference>
<dbReference type="OrthoDB" id="9809047at2"/>
<evidence type="ECO:0000256" key="1">
    <source>
        <dbReference type="ARBA" id="ARBA00004496"/>
    </source>
</evidence>
<dbReference type="AlphaFoldDB" id="A0A1G6UT72"/>
<protein>
    <submittedName>
        <fullName evidence="5">Phosphocarrier protein HPr</fullName>
    </submittedName>
</protein>
<dbReference type="Gene3D" id="3.30.1340.10">
    <property type="entry name" value="HPr-like"/>
    <property type="match status" value="1"/>
</dbReference>
<dbReference type="InterPro" id="IPR000032">
    <property type="entry name" value="HPr-like"/>
</dbReference>
<keyword evidence="2" id="KW-0963">Cytoplasm</keyword>
<gene>
    <name evidence="5" type="ORF">SAMN05216174_11179</name>
</gene>